<evidence type="ECO:0000313" key="6">
    <source>
        <dbReference type="Proteomes" id="UP000292927"/>
    </source>
</evidence>
<evidence type="ECO:0000256" key="3">
    <source>
        <dbReference type="ARBA" id="ARBA00023163"/>
    </source>
</evidence>
<keyword evidence="3" id="KW-0804">Transcription</keyword>
<protein>
    <submittedName>
        <fullName evidence="5">AraC-like protein</fullName>
    </submittedName>
</protein>
<dbReference type="GO" id="GO:0043565">
    <property type="term" value="F:sequence-specific DNA binding"/>
    <property type="evidence" value="ECO:0007669"/>
    <property type="project" value="InterPro"/>
</dbReference>
<proteinExistence type="predicted"/>
<accession>A0A4Q7P3L6</accession>
<organism evidence="5 6">
    <name type="scientific">Cuneatibacter caecimuris</name>
    <dbReference type="NCBI Taxonomy" id="1796618"/>
    <lineage>
        <taxon>Bacteria</taxon>
        <taxon>Bacillati</taxon>
        <taxon>Bacillota</taxon>
        <taxon>Clostridia</taxon>
        <taxon>Lachnospirales</taxon>
        <taxon>Lachnospiraceae</taxon>
        <taxon>Cuneatibacter</taxon>
    </lineage>
</organism>
<keyword evidence="1" id="KW-0805">Transcription regulation</keyword>
<evidence type="ECO:0000313" key="5">
    <source>
        <dbReference type="EMBL" id="RZS94415.1"/>
    </source>
</evidence>
<dbReference type="InterPro" id="IPR018060">
    <property type="entry name" value="HTH_AraC"/>
</dbReference>
<dbReference type="SMART" id="SM00342">
    <property type="entry name" value="HTH_ARAC"/>
    <property type="match status" value="1"/>
</dbReference>
<dbReference type="Gene3D" id="2.60.120.10">
    <property type="entry name" value="Jelly Rolls"/>
    <property type="match status" value="1"/>
</dbReference>
<dbReference type="AlphaFoldDB" id="A0A4Q7P3L6"/>
<dbReference type="PANTHER" id="PTHR43280:SF2">
    <property type="entry name" value="HTH-TYPE TRANSCRIPTIONAL REGULATOR EXSA"/>
    <property type="match status" value="1"/>
</dbReference>
<dbReference type="OrthoDB" id="9776971at2"/>
<dbReference type="PANTHER" id="PTHR43280">
    <property type="entry name" value="ARAC-FAMILY TRANSCRIPTIONAL REGULATOR"/>
    <property type="match status" value="1"/>
</dbReference>
<reference evidence="5 6" key="1">
    <citation type="submission" date="2019-02" db="EMBL/GenBank/DDBJ databases">
        <title>Genomic Encyclopedia of Type Strains, Phase IV (KMG-IV): sequencing the most valuable type-strain genomes for metagenomic binning, comparative biology and taxonomic classification.</title>
        <authorList>
            <person name="Goeker M."/>
        </authorList>
    </citation>
    <scope>NUCLEOTIDE SEQUENCE [LARGE SCALE GENOMIC DNA]</scope>
    <source>
        <strain evidence="5 6">DSM 29486</strain>
    </source>
</reference>
<comment type="caution">
    <text evidence="5">The sequence shown here is derived from an EMBL/GenBank/DDBJ whole genome shotgun (WGS) entry which is preliminary data.</text>
</comment>
<gene>
    <name evidence="5" type="ORF">EV209_2257</name>
</gene>
<evidence type="ECO:0000256" key="1">
    <source>
        <dbReference type="ARBA" id="ARBA00023015"/>
    </source>
</evidence>
<dbReference type="PROSITE" id="PS01124">
    <property type="entry name" value="HTH_ARAC_FAMILY_2"/>
    <property type="match status" value="1"/>
</dbReference>
<dbReference type="SUPFAM" id="SSF46689">
    <property type="entry name" value="Homeodomain-like"/>
    <property type="match status" value="1"/>
</dbReference>
<dbReference type="Pfam" id="PF12833">
    <property type="entry name" value="HTH_18"/>
    <property type="match status" value="1"/>
</dbReference>
<dbReference type="Gene3D" id="1.10.10.60">
    <property type="entry name" value="Homeodomain-like"/>
    <property type="match status" value="2"/>
</dbReference>
<evidence type="ECO:0000259" key="4">
    <source>
        <dbReference type="PROSITE" id="PS01124"/>
    </source>
</evidence>
<dbReference type="GO" id="GO:0003700">
    <property type="term" value="F:DNA-binding transcription factor activity"/>
    <property type="evidence" value="ECO:0007669"/>
    <property type="project" value="InterPro"/>
</dbReference>
<dbReference type="RefSeq" id="WP_130435528.1">
    <property type="nucleotide sequence ID" value="NZ_SGXF01000004.1"/>
</dbReference>
<dbReference type="InterPro" id="IPR014710">
    <property type="entry name" value="RmlC-like_jellyroll"/>
</dbReference>
<keyword evidence="2" id="KW-0238">DNA-binding</keyword>
<sequence length="265" mass="30242">MLPFYENNSWQFRCFRFVPDEFPSHLHKELEIVYVRQGAIEIRQEDLCFCLEERDCAVIFPNTVHSYRQMPGSDVLMTVFDQSLVSHPFGNLRTCRSQKPFIKAAQVHPDIPYCMEKLLQLGAGQEHPAAVIGYHILMLGHVLESVPVTDTPSCMAETNIQKILSYSSAHFREPITISSIGKALGLNRCYVSRLFNQKVGSSFPDYLNALRMDLAAQLLLTTDDTVESIALSCGFSGDRSFYRNFRKIYHTTPRKYRGAGFLRKS</sequence>
<dbReference type="CDD" id="cd02208">
    <property type="entry name" value="cupin_RmlC-like"/>
    <property type="match status" value="1"/>
</dbReference>
<dbReference type="Proteomes" id="UP000292927">
    <property type="component" value="Unassembled WGS sequence"/>
</dbReference>
<feature type="domain" description="HTH araC/xylS-type" evidence="4">
    <location>
        <begin position="161"/>
        <end position="259"/>
    </location>
</feature>
<dbReference type="InterPro" id="IPR037923">
    <property type="entry name" value="HTH-like"/>
</dbReference>
<name>A0A4Q7P3L6_9FIRM</name>
<dbReference type="EMBL" id="SGXF01000004">
    <property type="protein sequence ID" value="RZS94415.1"/>
    <property type="molecule type" value="Genomic_DNA"/>
</dbReference>
<keyword evidence="6" id="KW-1185">Reference proteome</keyword>
<evidence type="ECO:0000256" key="2">
    <source>
        <dbReference type="ARBA" id="ARBA00023125"/>
    </source>
</evidence>
<dbReference type="SUPFAM" id="SSF51215">
    <property type="entry name" value="Regulatory protein AraC"/>
    <property type="match status" value="1"/>
</dbReference>
<dbReference type="InterPro" id="IPR009057">
    <property type="entry name" value="Homeodomain-like_sf"/>
</dbReference>